<proteinExistence type="predicted"/>
<name>A0A921F5F7_9ACTN</name>
<dbReference type="RefSeq" id="WP_303915299.1">
    <property type="nucleotide sequence ID" value="NZ_DYXM01000257.1"/>
</dbReference>
<keyword evidence="2" id="KW-0472">Membrane</keyword>
<feature type="transmembrane region" description="Helical" evidence="2">
    <location>
        <begin position="161"/>
        <end position="183"/>
    </location>
</feature>
<reference evidence="3" key="1">
    <citation type="journal article" date="2021" name="PeerJ">
        <title>Extensive microbial diversity within the chicken gut microbiome revealed by metagenomics and culture.</title>
        <authorList>
            <person name="Gilroy R."/>
            <person name="Ravi A."/>
            <person name="Getino M."/>
            <person name="Pursley I."/>
            <person name="Horton D.L."/>
            <person name="Alikhan N.F."/>
            <person name="Baker D."/>
            <person name="Gharbi K."/>
            <person name="Hall N."/>
            <person name="Watson M."/>
            <person name="Adriaenssens E.M."/>
            <person name="Foster-Nyarko E."/>
            <person name="Jarju S."/>
            <person name="Secka A."/>
            <person name="Antonio M."/>
            <person name="Oren A."/>
            <person name="Chaudhuri R.R."/>
            <person name="La Ragione R."/>
            <person name="Hildebrand F."/>
            <person name="Pallen M.J."/>
        </authorList>
    </citation>
    <scope>NUCLEOTIDE SEQUENCE</scope>
    <source>
        <strain evidence="3">ChiGjej1B1-18357</strain>
    </source>
</reference>
<dbReference type="Proteomes" id="UP000776650">
    <property type="component" value="Unassembled WGS sequence"/>
</dbReference>
<keyword evidence="2" id="KW-1133">Transmembrane helix</keyword>
<evidence type="ECO:0000256" key="1">
    <source>
        <dbReference type="SAM" id="MobiDB-lite"/>
    </source>
</evidence>
<dbReference type="AlphaFoldDB" id="A0A921F5F7"/>
<evidence type="ECO:0000256" key="2">
    <source>
        <dbReference type="SAM" id="Phobius"/>
    </source>
</evidence>
<comment type="caution">
    <text evidence="3">The sequence shown here is derived from an EMBL/GenBank/DDBJ whole genome shotgun (WGS) entry which is preliminary data.</text>
</comment>
<evidence type="ECO:0000313" key="3">
    <source>
        <dbReference type="EMBL" id="HJE92006.1"/>
    </source>
</evidence>
<feature type="transmembrane region" description="Helical" evidence="2">
    <location>
        <begin position="130"/>
        <end position="149"/>
    </location>
</feature>
<accession>A0A921F5F7</accession>
<organism evidence="3 4">
    <name type="scientific">Dietzia timorensis</name>
    <dbReference type="NCBI Taxonomy" id="499555"/>
    <lineage>
        <taxon>Bacteria</taxon>
        <taxon>Bacillati</taxon>
        <taxon>Actinomycetota</taxon>
        <taxon>Actinomycetes</taxon>
        <taxon>Mycobacteriales</taxon>
        <taxon>Dietziaceae</taxon>
        <taxon>Dietzia</taxon>
    </lineage>
</organism>
<reference evidence="3" key="2">
    <citation type="submission" date="2021-09" db="EMBL/GenBank/DDBJ databases">
        <authorList>
            <person name="Gilroy R."/>
        </authorList>
    </citation>
    <scope>NUCLEOTIDE SEQUENCE</scope>
    <source>
        <strain evidence="3">ChiGjej1B1-18357</strain>
    </source>
</reference>
<keyword evidence="2" id="KW-0812">Transmembrane</keyword>
<evidence type="ECO:0000313" key="4">
    <source>
        <dbReference type="Proteomes" id="UP000776650"/>
    </source>
</evidence>
<feature type="region of interest" description="Disordered" evidence="1">
    <location>
        <begin position="1"/>
        <end position="26"/>
    </location>
</feature>
<feature type="transmembrane region" description="Helical" evidence="2">
    <location>
        <begin position="84"/>
        <end position="106"/>
    </location>
</feature>
<dbReference type="EMBL" id="DYXM01000257">
    <property type="protein sequence ID" value="HJE92006.1"/>
    <property type="molecule type" value="Genomic_DNA"/>
</dbReference>
<gene>
    <name evidence="3" type="ORF">K8V11_13455</name>
</gene>
<sequence length="218" mass="23739">MSQPNDDQYRAWSDGNDQTRAFDGYGAAQNYPQNPGYGYGGPAAQPGGFYDQGGAREVDPGYDERPQRQRSTASLTELFNLKSLWIELFIVAIVAGVLYGMVVWVFDLLAVRFSDAIGGEYLALGDPFEYTIRGVGLGILVLVAGAVMMGLHAAVNQPAQLFNLLFVVVGLWALILLLTMALWQSIPEVILLLIGAAIIWGVVPMRVGAYRTGVPRLR</sequence>
<feature type="transmembrane region" description="Helical" evidence="2">
    <location>
        <begin position="189"/>
        <end position="209"/>
    </location>
</feature>
<protein>
    <submittedName>
        <fullName evidence="3">Uncharacterized protein</fullName>
    </submittedName>
</protein>